<evidence type="ECO:0000313" key="2">
    <source>
        <dbReference type="EMBL" id="CAL4764415.1"/>
    </source>
</evidence>
<evidence type="ECO:0000313" key="1">
    <source>
        <dbReference type="EMBL" id="CAI3977103.1"/>
    </source>
</evidence>
<comment type="caution">
    <text evidence="1">The sequence shown here is derived from an EMBL/GenBank/DDBJ whole genome shotgun (WGS) entry which is preliminary data.</text>
</comment>
<proteinExistence type="predicted"/>
<gene>
    <name evidence="1" type="ORF">C1SCF055_LOCUS5274</name>
</gene>
<organism evidence="1">
    <name type="scientific">Cladocopium goreaui</name>
    <dbReference type="NCBI Taxonomy" id="2562237"/>
    <lineage>
        <taxon>Eukaryota</taxon>
        <taxon>Sar</taxon>
        <taxon>Alveolata</taxon>
        <taxon>Dinophyceae</taxon>
        <taxon>Suessiales</taxon>
        <taxon>Symbiodiniaceae</taxon>
        <taxon>Cladocopium</taxon>
    </lineage>
</organism>
<dbReference type="EMBL" id="CAMXCT010000320">
    <property type="protein sequence ID" value="CAI3977103.1"/>
    <property type="molecule type" value="Genomic_DNA"/>
</dbReference>
<keyword evidence="3" id="KW-1185">Reference proteome</keyword>
<accession>A0A9P1FI77</accession>
<evidence type="ECO:0000313" key="3">
    <source>
        <dbReference type="Proteomes" id="UP001152797"/>
    </source>
</evidence>
<sequence>MRRVLSLRHAFWPTRKLPLPGSEGQKQILKTLEADVWPVLAISILSLSGLSALLYARRSKEEPAIKARLFSRDLEYLCEGGSNLLCRAKPDAYILHFKKDASGLTHNDFDRQRRMQQFLCKVFPQLCISIPKILSIPASDIRTLDAHLLAARSKAVRKQRLDIGSDIRVQVLQKEDLFNACLSLEICPGCGLQEDEKMPSRNSMAYAVSHGHRMAGDLNLQLFSGAAVECSAAIAAALEAHYFHAQFFAGDGAYLGAMDAKRGHGVQDALQGADLSIPQLSQMAGRALQPILPPLRRLQAMACGDSEKYAPQLLQKLQEAPEAGSVLDELKDAVGNPERLEMALGKELQRARGATDAAVVEQQEREALKLLSLSKWKARQVEEAKCWLLRFLVGRAAFQAKVLFNFMQESRHERTNQSLAEQRFLRASELLPDEGWTTGWWVRATLVGMELNIDEIERSSSELETLIAHYTEVASAS</sequence>
<dbReference type="Proteomes" id="UP001152797">
    <property type="component" value="Unassembled WGS sequence"/>
</dbReference>
<reference evidence="2 3" key="2">
    <citation type="submission" date="2024-05" db="EMBL/GenBank/DDBJ databases">
        <authorList>
            <person name="Chen Y."/>
            <person name="Shah S."/>
            <person name="Dougan E. K."/>
            <person name="Thang M."/>
            <person name="Chan C."/>
        </authorList>
    </citation>
    <scope>NUCLEOTIDE SEQUENCE [LARGE SCALE GENOMIC DNA]</scope>
</reference>
<protein>
    <submittedName>
        <fullName evidence="1">Uncharacterized protein</fullName>
    </submittedName>
</protein>
<dbReference type="AlphaFoldDB" id="A0A9P1FI77"/>
<dbReference type="EMBL" id="CAMXCT030000320">
    <property type="protein sequence ID" value="CAL4764415.1"/>
    <property type="molecule type" value="Genomic_DNA"/>
</dbReference>
<name>A0A9P1FI77_9DINO</name>
<reference evidence="1" key="1">
    <citation type="submission" date="2022-10" db="EMBL/GenBank/DDBJ databases">
        <authorList>
            <person name="Chen Y."/>
            <person name="Dougan E. K."/>
            <person name="Chan C."/>
            <person name="Rhodes N."/>
            <person name="Thang M."/>
        </authorList>
    </citation>
    <scope>NUCLEOTIDE SEQUENCE</scope>
</reference>
<dbReference type="EMBL" id="CAMXCT020000320">
    <property type="protein sequence ID" value="CAL1130478.1"/>
    <property type="molecule type" value="Genomic_DNA"/>
</dbReference>
<dbReference type="OrthoDB" id="426956at2759"/>